<keyword evidence="2" id="KW-1185">Reference proteome</keyword>
<evidence type="ECO:0000313" key="1">
    <source>
        <dbReference type="EMBL" id="GIJ66238.1"/>
    </source>
</evidence>
<dbReference type="AlphaFoldDB" id="A0A8J4E9E6"/>
<proteinExistence type="predicted"/>
<sequence>MATNPNPKRISTAMWDRLIVPCCNLTTTVAMKDEQAGVWVRQPGSHADATWLLANRPNDYSLQGPKQRVFTPEQGRYGRAWDWGFPSAWSGDWSQIGIYSLRIKAAWETNDPRTYMLFEVLCQTPEDRQPEGYVFYPVKKFRVPDRSHETHMHIGVLTVYCNDPVAMADLFSLLSGEPLATWRARRNSLEDDMAPLLFFAKLAGNDTVHLVDNFMTNRWVTGAGFPVLKQALTSNGLGTTIWEWPNDAAHKELLGVNLDRLDDDPAPLLATLTADQLLELGLRIREGVPSLEQIRAVVDEEATSPEELAQVANPGA</sequence>
<comment type="caution">
    <text evidence="1">The sequence shown here is derived from an EMBL/GenBank/DDBJ whole genome shotgun (WGS) entry which is preliminary data.</text>
</comment>
<dbReference type="RefSeq" id="WP_203926221.1">
    <property type="nucleotide sequence ID" value="NZ_BOPH01000017.1"/>
</dbReference>
<protein>
    <submittedName>
        <fullName evidence="1">Uncharacterized protein</fullName>
    </submittedName>
</protein>
<gene>
    <name evidence="1" type="ORF">Voc01_011550</name>
</gene>
<evidence type="ECO:0000313" key="2">
    <source>
        <dbReference type="Proteomes" id="UP000635606"/>
    </source>
</evidence>
<name>A0A8J4E9E6_9ACTN</name>
<organism evidence="1 2">
    <name type="scientific">Virgisporangium ochraceum</name>
    <dbReference type="NCBI Taxonomy" id="65505"/>
    <lineage>
        <taxon>Bacteria</taxon>
        <taxon>Bacillati</taxon>
        <taxon>Actinomycetota</taxon>
        <taxon>Actinomycetes</taxon>
        <taxon>Micromonosporales</taxon>
        <taxon>Micromonosporaceae</taxon>
        <taxon>Virgisporangium</taxon>
    </lineage>
</organism>
<accession>A0A8J4E9E6</accession>
<dbReference type="EMBL" id="BOPH01000017">
    <property type="protein sequence ID" value="GIJ66238.1"/>
    <property type="molecule type" value="Genomic_DNA"/>
</dbReference>
<dbReference type="Proteomes" id="UP000635606">
    <property type="component" value="Unassembled WGS sequence"/>
</dbReference>
<reference evidence="1" key="1">
    <citation type="submission" date="2021-01" db="EMBL/GenBank/DDBJ databases">
        <title>Whole genome shotgun sequence of Virgisporangium ochraceum NBRC 16418.</title>
        <authorList>
            <person name="Komaki H."/>
            <person name="Tamura T."/>
        </authorList>
    </citation>
    <scope>NUCLEOTIDE SEQUENCE</scope>
    <source>
        <strain evidence="1">NBRC 16418</strain>
    </source>
</reference>